<accession>A0A6N3CFG4</accession>
<reference evidence="1" key="1">
    <citation type="submission" date="2019-11" db="EMBL/GenBank/DDBJ databases">
        <authorList>
            <person name="Feng L."/>
        </authorList>
    </citation>
    <scope>NUCLEOTIDE SEQUENCE</scope>
    <source>
        <strain evidence="1">CramosumLFYP8</strain>
    </source>
</reference>
<dbReference type="RefSeq" id="WP_156635728.1">
    <property type="nucleotide sequence ID" value="NZ_CACRTL010000029.1"/>
</dbReference>
<protein>
    <submittedName>
        <fullName evidence="1">Phage tail protein</fullName>
    </submittedName>
</protein>
<organism evidence="1">
    <name type="scientific">Thomasclavelia ramosa</name>
    <dbReference type="NCBI Taxonomy" id="1547"/>
    <lineage>
        <taxon>Bacteria</taxon>
        <taxon>Bacillati</taxon>
        <taxon>Bacillota</taxon>
        <taxon>Erysipelotrichia</taxon>
        <taxon>Erysipelotrichales</taxon>
        <taxon>Coprobacillaceae</taxon>
        <taxon>Thomasclavelia</taxon>
    </lineage>
</organism>
<name>A0A6N3CFG4_9FIRM</name>
<gene>
    <name evidence="1" type="ORF">CRLFYP8_02996</name>
</gene>
<sequence>MINGVSFDDFHTFRDFSLVLSKKTIKTPSIKTKKVDIEGLDGVLDITDYFGEVTYENRSLSFEFTTLANFTDFNDLFSKIQNALHGKMMKIVIDDDASYYYIGRVNVNEWKSNRRIGKIVIECDCEPYKYKKYKTIITEEIKEQRDFVLLNLRKRVIPLFKSTGELQITFGEQIYSIGVGEYTLEDVVLKEGKNILSVSGNATLTIEYQERGL</sequence>
<dbReference type="AlphaFoldDB" id="A0A6N3CFG4"/>
<dbReference type="EMBL" id="CACRTL010000029">
    <property type="protein sequence ID" value="VYU11923.1"/>
    <property type="molecule type" value="Genomic_DNA"/>
</dbReference>
<evidence type="ECO:0000313" key="1">
    <source>
        <dbReference type="EMBL" id="VYU11923.1"/>
    </source>
</evidence>
<proteinExistence type="predicted"/>
<dbReference type="Gene3D" id="2.40.30.200">
    <property type="match status" value="1"/>
</dbReference>